<accession>A0A8R1UZN1</accession>
<dbReference type="AlphaFoldDB" id="A0A2A6BWP9"/>
<accession>A0A2A6BWP9</accession>
<dbReference type="Proteomes" id="UP000005239">
    <property type="component" value="Unassembled WGS sequence"/>
</dbReference>
<gene>
    <name evidence="1" type="primary">WBGene00280899</name>
</gene>
<proteinExistence type="predicted"/>
<dbReference type="EnsemblMetazoa" id="PPA42530.1">
    <property type="protein sequence ID" value="PPA42530.1"/>
    <property type="gene ID" value="WBGene00280899"/>
</dbReference>
<reference evidence="1" key="2">
    <citation type="submission" date="2022-06" db="UniProtKB">
        <authorList>
            <consortium name="EnsemblMetazoa"/>
        </authorList>
    </citation>
    <scope>IDENTIFICATION</scope>
    <source>
        <strain evidence="1">PS312</strain>
    </source>
</reference>
<evidence type="ECO:0000313" key="1">
    <source>
        <dbReference type="EnsemblMetazoa" id="PPA42530.1"/>
    </source>
</evidence>
<sequence length="103" mass="11893">MSDHAQPPLISTLAPFQPHFPIKLILSRTDYNLDNAVIIFDFDQFGSILISTWRAIRKSRHPFNSLSSSRLAPRESKPPYNRTVRWRVNPRNMLPLSHALSLL</sequence>
<name>A0A2A6BWP9_PRIPA</name>
<evidence type="ECO:0000313" key="2">
    <source>
        <dbReference type="Proteomes" id="UP000005239"/>
    </source>
</evidence>
<protein>
    <submittedName>
        <fullName evidence="1">Uncharacterized protein</fullName>
    </submittedName>
</protein>
<organism evidence="1 2">
    <name type="scientific">Pristionchus pacificus</name>
    <name type="common">Parasitic nematode worm</name>
    <dbReference type="NCBI Taxonomy" id="54126"/>
    <lineage>
        <taxon>Eukaryota</taxon>
        <taxon>Metazoa</taxon>
        <taxon>Ecdysozoa</taxon>
        <taxon>Nematoda</taxon>
        <taxon>Chromadorea</taxon>
        <taxon>Rhabditida</taxon>
        <taxon>Rhabditina</taxon>
        <taxon>Diplogasteromorpha</taxon>
        <taxon>Diplogasteroidea</taxon>
        <taxon>Neodiplogasteridae</taxon>
        <taxon>Pristionchus</taxon>
    </lineage>
</organism>
<keyword evidence="2" id="KW-1185">Reference proteome</keyword>
<reference evidence="2" key="1">
    <citation type="journal article" date="2008" name="Nat. Genet.">
        <title>The Pristionchus pacificus genome provides a unique perspective on nematode lifestyle and parasitism.</title>
        <authorList>
            <person name="Dieterich C."/>
            <person name="Clifton S.W."/>
            <person name="Schuster L.N."/>
            <person name="Chinwalla A."/>
            <person name="Delehaunty K."/>
            <person name="Dinkelacker I."/>
            <person name="Fulton L."/>
            <person name="Fulton R."/>
            <person name="Godfrey J."/>
            <person name="Minx P."/>
            <person name="Mitreva M."/>
            <person name="Roeseler W."/>
            <person name="Tian H."/>
            <person name="Witte H."/>
            <person name="Yang S.P."/>
            <person name="Wilson R.K."/>
            <person name="Sommer R.J."/>
        </authorList>
    </citation>
    <scope>NUCLEOTIDE SEQUENCE [LARGE SCALE GENOMIC DNA]</scope>
    <source>
        <strain evidence="2">PS312</strain>
    </source>
</reference>